<feature type="domain" description="Phospholipase A2-like central" evidence="2">
    <location>
        <begin position="1"/>
        <end position="43"/>
    </location>
</feature>
<organism evidence="3 4">
    <name type="scientific">Caligus rogercresseyi</name>
    <name type="common">Sea louse</name>
    <dbReference type="NCBI Taxonomy" id="217165"/>
    <lineage>
        <taxon>Eukaryota</taxon>
        <taxon>Metazoa</taxon>
        <taxon>Ecdysozoa</taxon>
        <taxon>Arthropoda</taxon>
        <taxon>Crustacea</taxon>
        <taxon>Multicrustacea</taxon>
        <taxon>Hexanauplia</taxon>
        <taxon>Copepoda</taxon>
        <taxon>Siphonostomatoida</taxon>
        <taxon>Caligidae</taxon>
        <taxon>Caligus</taxon>
    </lineage>
</organism>
<name>A0A7T8HFG8_CALRO</name>
<evidence type="ECO:0000256" key="1">
    <source>
        <dbReference type="SAM" id="MobiDB-lite"/>
    </source>
</evidence>
<keyword evidence="4" id="KW-1185">Reference proteome</keyword>
<dbReference type="AlphaFoldDB" id="A0A7T8HFG8"/>
<dbReference type="GO" id="GO:0006644">
    <property type="term" value="P:phospholipid metabolic process"/>
    <property type="evidence" value="ECO:0007669"/>
    <property type="project" value="InterPro"/>
</dbReference>
<sequence>CDSELYDCLKKIENTTNSSSERYKRVQAIGNIYFNIMSIQCIEPKYPATCLEIRAPNGTTLHLGDEGSKTPPKRRSRRSLNFTNKAQSKRDQCLKWAINPFGKPKYFQSPTKRSF</sequence>
<dbReference type="Proteomes" id="UP000595437">
    <property type="component" value="Chromosome 6"/>
</dbReference>
<dbReference type="OrthoDB" id="6075074at2759"/>
<evidence type="ECO:0000313" key="3">
    <source>
        <dbReference type="EMBL" id="QQP49067.1"/>
    </source>
</evidence>
<dbReference type="EMBL" id="CP045895">
    <property type="protein sequence ID" value="QQP49067.1"/>
    <property type="molecule type" value="Genomic_DNA"/>
</dbReference>
<dbReference type="GO" id="GO:0050482">
    <property type="term" value="P:arachidonate secretion"/>
    <property type="evidence" value="ECO:0007669"/>
    <property type="project" value="InterPro"/>
</dbReference>
<dbReference type="Gene3D" id="1.20.90.10">
    <property type="entry name" value="Phospholipase A2 domain"/>
    <property type="match status" value="1"/>
</dbReference>
<accession>A0A7T8HFG8</accession>
<gene>
    <name evidence="3" type="ORF">FKW44_009586</name>
</gene>
<evidence type="ECO:0000313" key="4">
    <source>
        <dbReference type="Proteomes" id="UP000595437"/>
    </source>
</evidence>
<protein>
    <recommendedName>
        <fullName evidence="2">Phospholipase A2-like central domain-containing protein</fullName>
    </recommendedName>
</protein>
<dbReference type="GO" id="GO:0004623">
    <property type="term" value="F:phospholipase A2 activity"/>
    <property type="evidence" value="ECO:0007669"/>
    <property type="project" value="InterPro"/>
</dbReference>
<dbReference type="InterPro" id="IPR036444">
    <property type="entry name" value="PLipase_A2_dom_sf"/>
</dbReference>
<feature type="non-terminal residue" evidence="3">
    <location>
        <position position="1"/>
    </location>
</feature>
<reference evidence="4" key="1">
    <citation type="submission" date="2021-01" db="EMBL/GenBank/DDBJ databases">
        <title>Caligus Genome Assembly.</title>
        <authorList>
            <person name="Gallardo-Escarate C."/>
        </authorList>
    </citation>
    <scope>NUCLEOTIDE SEQUENCE [LARGE SCALE GENOMIC DNA]</scope>
</reference>
<evidence type="ECO:0000259" key="2">
    <source>
        <dbReference type="Pfam" id="PF05826"/>
    </source>
</evidence>
<proteinExistence type="predicted"/>
<dbReference type="Pfam" id="PF05826">
    <property type="entry name" value="Phospholip_A2_2"/>
    <property type="match status" value="1"/>
</dbReference>
<dbReference type="InterPro" id="IPR016090">
    <property type="entry name" value="PLA2-like_dom"/>
</dbReference>
<feature type="region of interest" description="Disordered" evidence="1">
    <location>
        <begin position="61"/>
        <end position="89"/>
    </location>
</feature>